<dbReference type="InterPro" id="IPR011053">
    <property type="entry name" value="Single_hybrid_motif"/>
</dbReference>
<dbReference type="OrthoDB" id="9769961at2"/>
<dbReference type="PROSITE" id="PS50968">
    <property type="entry name" value="BIOTINYL_LIPOYL"/>
    <property type="match status" value="1"/>
</dbReference>
<comment type="caution">
    <text evidence="3">The sequence shown here is derived from an EMBL/GenBank/DDBJ whole genome shotgun (WGS) entry which is preliminary data.</text>
</comment>
<dbReference type="Proteomes" id="UP000251135">
    <property type="component" value="Unassembled WGS sequence"/>
</dbReference>
<sequence length="39" mass="4091">LEAMKMEIDITSPVSGVVSKILVNTTDSVEEGETLAIIG</sequence>
<dbReference type="SUPFAM" id="SSF51230">
    <property type="entry name" value="Single hybrid motif"/>
    <property type="match status" value="1"/>
</dbReference>
<evidence type="ECO:0000313" key="4">
    <source>
        <dbReference type="Proteomes" id="UP000251135"/>
    </source>
</evidence>
<feature type="non-terminal residue" evidence="3">
    <location>
        <position position="1"/>
    </location>
</feature>
<name>A0A363CXB9_9BACT</name>
<gene>
    <name evidence="3" type="ORF">B0174_09305</name>
    <name evidence="2" type="ORF">B0174_10910</name>
</gene>
<reference evidence="3 4" key="1">
    <citation type="submission" date="2017-02" db="EMBL/GenBank/DDBJ databases">
        <title>Arcobacter caeni sp. nov, a new Arcobacter species isolated from reclaimed water.</title>
        <authorList>
            <person name="Figueras M.J."/>
            <person name="Perez-Cataluna A."/>
            <person name="Salas-Masso N."/>
        </authorList>
    </citation>
    <scope>NUCLEOTIDE SEQUENCE [LARGE SCALE GENOMIC DNA]</scope>
    <source>
        <strain evidence="3 4">RW17-10</strain>
    </source>
</reference>
<organism evidence="3 4">
    <name type="scientific">Arcobacter caeni</name>
    <dbReference type="NCBI Taxonomy" id="1912877"/>
    <lineage>
        <taxon>Bacteria</taxon>
        <taxon>Pseudomonadati</taxon>
        <taxon>Campylobacterota</taxon>
        <taxon>Epsilonproteobacteria</taxon>
        <taxon>Campylobacterales</taxon>
        <taxon>Arcobacteraceae</taxon>
        <taxon>Arcobacter</taxon>
    </lineage>
</organism>
<dbReference type="EMBL" id="MUXE01000014">
    <property type="protein sequence ID" value="PUE63736.1"/>
    <property type="molecule type" value="Genomic_DNA"/>
</dbReference>
<dbReference type="InterPro" id="IPR000089">
    <property type="entry name" value="Biotin_lipoyl"/>
</dbReference>
<protein>
    <submittedName>
        <fullName evidence="3">Acetyl-CoA carboxylase biotin carboxyl carrier protein subunit</fullName>
    </submittedName>
</protein>
<dbReference type="CDD" id="cd06850">
    <property type="entry name" value="biotinyl_domain"/>
    <property type="match status" value="1"/>
</dbReference>
<dbReference type="Pfam" id="PF00364">
    <property type="entry name" value="Biotin_lipoyl"/>
    <property type="match status" value="1"/>
</dbReference>
<evidence type="ECO:0000259" key="1">
    <source>
        <dbReference type="PROSITE" id="PS50968"/>
    </source>
</evidence>
<dbReference type="AlphaFoldDB" id="A0A363CXB9"/>
<keyword evidence="4" id="KW-1185">Reference proteome</keyword>
<feature type="domain" description="Lipoyl-binding" evidence="1">
    <location>
        <begin position="1"/>
        <end position="39"/>
    </location>
</feature>
<evidence type="ECO:0000313" key="2">
    <source>
        <dbReference type="EMBL" id="PUE63466.1"/>
    </source>
</evidence>
<proteinExistence type="predicted"/>
<evidence type="ECO:0000313" key="3">
    <source>
        <dbReference type="EMBL" id="PUE63736.1"/>
    </source>
</evidence>
<dbReference type="EMBL" id="MUXE01000021">
    <property type="protein sequence ID" value="PUE63466.1"/>
    <property type="molecule type" value="Genomic_DNA"/>
</dbReference>
<dbReference type="Gene3D" id="2.40.50.100">
    <property type="match status" value="1"/>
</dbReference>
<accession>A0A363CXB9</accession>